<sequence>MRKHALLLIATTILTAGFTVGCSDGPKLGRVQGTITLDGAPVPFAYVEFQPVDPPGTYGAAYSDENGQYDLLFTRSKKGALVGKHEVRVRTSSVDEIQIEDKATGRMITPPLPPGYQPRLEVTFDREVEPGSNVIDLEIPASATVQARQRNVR</sequence>
<organism evidence="1">
    <name type="scientific">Schlesneria paludicola</name>
    <dbReference type="NCBI Taxonomy" id="360056"/>
    <lineage>
        <taxon>Bacteria</taxon>
        <taxon>Pseudomonadati</taxon>
        <taxon>Planctomycetota</taxon>
        <taxon>Planctomycetia</taxon>
        <taxon>Planctomycetales</taxon>
        <taxon>Planctomycetaceae</taxon>
        <taxon>Schlesneria</taxon>
    </lineage>
</organism>
<gene>
    <name evidence="1" type="ORF">ENQ76_13330</name>
</gene>
<evidence type="ECO:0008006" key="2">
    <source>
        <dbReference type="Google" id="ProtNLM"/>
    </source>
</evidence>
<protein>
    <recommendedName>
        <fullName evidence="2">Carboxypeptidase regulatory-like domain-containing protein</fullName>
    </recommendedName>
</protein>
<comment type="caution">
    <text evidence="1">The sequence shown here is derived from an EMBL/GenBank/DDBJ whole genome shotgun (WGS) entry which is preliminary data.</text>
</comment>
<dbReference type="EMBL" id="DSOK01000367">
    <property type="protein sequence ID" value="HEN16439.1"/>
    <property type="molecule type" value="Genomic_DNA"/>
</dbReference>
<proteinExistence type="predicted"/>
<dbReference type="AlphaFoldDB" id="A0A7C2K1E2"/>
<accession>A0A7C2K1E2</accession>
<dbReference type="PROSITE" id="PS51257">
    <property type="entry name" value="PROKAR_LIPOPROTEIN"/>
    <property type="match status" value="1"/>
</dbReference>
<reference evidence="1" key="1">
    <citation type="journal article" date="2020" name="mSystems">
        <title>Genome- and Community-Level Interaction Insights into Carbon Utilization and Element Cycling Functions of Hydrothermarchaeota in Hydrothermal Sediment.</title>
        <authorList>
            <person name="Zhou Z."/>
            <person name="Liu Y."/>
            <person name="Xu W."/>
            <person name="Pan J."/>
            <person name="Luo Z.H."/>
            <person name="Li M."/>
        </authorList>
    </citation>
    <scope>NUCLEOTIDE SEQUENCE [LARGE SCALE GENOMIC DNA]</scope>
    <source>
        <strain evidence="1">SpSt-339</strain>
    </source>
</reference>
<evidence type="ECO:0000313" key="1">
    <source>
        <dbReference type="EMBL" id="HEN16439.1"/>
    </source>
</evidence>
<name>A0A7C2K1E2_9PLAN</name>